<evidence type="ECO:0000256" key="2">
    <source>
        <dbReference type="ARBA" id="ARBA00023125"/>
    </source>
</evidence>
<dbReference type="AlphaFoldDB" id="A0A4R2GD97"/>
<keyword evidence="6" id="KW-1185">Reference proteome</keyword>
<proteinExistence type="predicted"/>
<dbReference type="InterPro" id="IPR010499">
    <property type="entry name" value="AraC_E-bd"/>
</dbReference>
<protein>
    <submittedName>
        <fullName evidence="5">AraC family transcriptional regulator</fullName>
    </submittedName>
</protein>
<accession>A0A4R2GD97</accession>
<dbReference type="SMART" id="SM00342">
    <property type="entry name" value="HTH_ARAC"/>
    <property type="match status" value="1"/>
</dbReference>
<dbReference type="Gene3D" id="1.10.10.60">
    <property type="entry name" value="Homeodomain-like"/>
    <property type="match status" value="2"/>
</dbReference>
<name>A0A4R2GD97_9BACT</name>
<dbReference type="PROSITE" id="PS00041">
    <property type="entry name" value="HTH_ARAC_FAMILY_1"/>
    <property type="match status" value="1"/>
</dbReference>
<dbReference type="GO" id="GO:0043565">
    <property type="term" value="F:sequence-specific DNA binding"/>
    <property type="evidence" value="ECO:0007669"/>
    <property type="project" value="InterPro"/>
</dbReference>
<gene>
    <name evidence="5" type="ORF">EV194_1145</name>
</gene>
<organism evidence="5 6">
    <name type="scientific">Natronoflexus pectinivorans</name>
    <dbReference type="NCBI Taxonomy" id="682526"/>
    <lineage>
        <taxon>Bacteria</taxon>
        <taxon>Pseudomonadati</taxon>
        <taxon>Bacteroidota</taxon>
        <taxon>Bacteroidia</taxon>
        <taxon>Marinilabiliales</taxon>
        <taxon>Marinilabiliaceae</taxon>
        <taxon>Natronoflexus</taxon>
    </lineage>
</organism>
<dbReference type="EMBL" id="SLWK01000014">
    <property type="protein sequence ID" value="TCO06027.1"/>
    <property type="molecule type" value="Genomic_DNA"/>
</dbReference>
<comment type="caution">
    <text evidence="5">The sequence shown here is derived from an EMBL/GenBank/DDBJ whole genome shotgun (WGS) entry which is preliminary data.</text>
</comment>
<dbReference type="SUPFAM" id="SSF46689">
    <property type="entry name" value="Homeodomain-like"/>
    <property type="match status" value="2"/>
</dbReference>
<evidence type="ECO:0000259" key="4">
    <source>
        <dbReference type="PROSITE" id="PS01124"/>
    </source>
</evidence>
<reference evidence="5 6" key="1">
    <citation type="submission" date="2019-03" db="EMBL/GenBank/DDBJ databases">
        <title>Genomic Encyclopedia of Type Strains, Phase IV (KMG-IV): sequencing the most valuable type-strain genomes for metagenomic binning, comparative biology and taxonomic classification.</title>
        <authorList>
            <person name="Goeker M."/>
        </authorList>
    </citation>
    <scope>NUCLEOTIDE SEQUENCE [LARGE SCALE GENOMIC DNA]</scope>
    <source>
        <strain evidence="5 6">DSM 24179</strain>
    </source>
</reference>
<dbReference type="RefSeq" id="WP_207916067.1">
    <property type="nucleotide sequence ID" value="NZ_SLWK01000014.1"/>
</dbReference>
<dbReference type="Gene3D" id="3.20.80.10">
    <property type="entry name" value="Regulatory factor, effector binding domain"/>
    <property type="match status" value="1"/>
</dbReference>
<dbReference type="InterPro" id="IPR018062">
    <property type="entry name" value="HTH_AraC-typ_CS"/>
</dbReference>
<dbReference type="Pfam" id="PF12833">
    <property type="entry name" value="HTH_18"/>
    <property type="match status" value="1"/>
</dbReference>
<keyword evidence="1" id="KW-0805">Transcription regulation</keyword>
<dbReference type="SMART" id="SM00871">
    <property type="entry name" value="AraC_E_bind"/>
    <property type="match status" value="1"/>
</dbReference>
<dbReference type="InterPro" id="IPR029442">
    <property type="entry name" value="GyrI-like"/>
</dbReference>
<dbReference type="InterPro" id="IPR018060">
    <property type="entry name" value="HTH_AraC"/>
</dbReference>
<evidence type="ECO:0000313" key="6">
    <source>
        <dbReference type="Proteomes" id="UP000295221"/>
    </source>
</evidence>
<keyword evidence="3" id="KW-0804">Transcription</keyword>
<sequence>MGKMRPETTNHYQQRLNKTVDYINRHLNQTIDLETLSAVAGISSYHFHRIFKAYIGETPGGFISRLRLEKAAQYLQVSKKNLTEIAELTGYQNQHALSKAFKKHFGVNPSSFRNMHNFFTSHVNSGKHPDVELHSEIRHENHKQLLYIRIIDQYGAKSYNAAWEKLLKYASQNGCLDGTNDFIGLSFDDPNITSHERCRFYACVSLKKKFKPEGEFGIYHLKEGKYCVFTLKGSYSGLADLYNAIYRQWLPSANFELRDSMSFEKYLNSPGGVPEEEILTEIYIPIQ</sequence>
<evidence type="ECO:0000313" key="5">
    <source>
        <dbReference type="EMBL" id="TCO06027.1"/>
    </source>
</evidence>
<dbReference type="SUPFAM" id="SSF55136">
    <property type="entry name" value="Probable bacterial effector-binding domain"/>
    <property type="match status" value="1"/>
</dbReference>
<keyword evidence="2" id="KW-0238">DNA-binding</keyword>
<dbReference type="GO" id="GO:0003700">
    <property type="term" value="F:DNA-binding transcription factor activity"/>
    <property type="evidence" value="ECO:0007669"/>
    <property type="project" value="InterPro"/>
</dbReference>
<dbReference type="InterPro" id="IPR050908">
    <property type="entry name" value="SmbC-like"/>
</dbReference>
<dbReference type="InterPro" id="IPR011256">
    <property type="entry name" value="Reg_factor_effector_dom_sf"/>
</dbReference>
<evidence type="ECO:0000256" key="1">
    <source>
        <dbReference type="ARBA" id="ARBA00023015"/>
    </source>
</evidence>
<dbReference type="Pfam" id="PF06445">
    <property type="entry name" value="GyrI-like"/>
    <property type="match status" value="1"/>
</dbReference>
<evidence type="ECO:0000256" key="3">
    <source>
        <dbReference type="ARBA" id="ARBA00023163"/>
    </source>
</evidence>
<dbReference type="Proteomes" id="UP000295221">
    <property type="component" value="Unassembled WGS sequence"/>
</dbReference>
<dbReference type="PANTHER" id="PTHR40055:SF1">
    <property type="entry name" value="TRANSCRIPTIONAL REGULATOR YGIV-RELATED"/>
    <property type="match status" value="1"/>
</dbReference>
<dbReference type="PANTHER" id="PTHR40055">
    <property type="entry name" value="TRANSCRIPTIONAL REGULATOR YGIV-RELATED"/>
    <property type="match status" value="1"/>
</dbReference>
<dbReference type="InterPro" id="IPR009057">
    <property type="entry name" value="Homeodomain-like_sf"/>
</dbReference>
<feature type="domain" description="HTH araC/xylS-type" evidence="4">
    <location>
        <begin position="17"/>
        <end position="115"/>
    </location>
</feature>
<dbReference type="PROSITE" id="PS01124">
    <property type="entry name" value="HTH_ARAC_FAMILY_2"/>
    <property type="match status" value="1"/>
</dbReference>